<reference evidence="1 2" key="1">
    <citation type="submission" date="2018-08" db="EMBL/GenBank/DDBJ databases">
        <title>Genomic investigation of the strawberry pathogen Phytophthora fragariae indicates pathogenicity is determined by transcriptional variation in three key races.</title>
        <authorList>
            <person name="Adams T.M."/>
            <person name="Armitage A.D."/>
            <person name="Sobczyk M.K."/>
            <person name="Bates H.J."/>
            <person name="Dunwell J.M."/>
            <person name="Nellist C.F."/>
            <person name="Harrison R.J."/>
        </authorList>
    </citation>
    <scope>NUCLEOTIDE SEQUENCE [LARGE SCALE GENOMIC DNA]</scope>
    <source>
        <strain evidence="1 2">NOV-27</strain>
    </source>
</reference>
<keyword evidence="2" id="KW-1185">Reference proteome</keyword>
<name>A0A6A3V834_9STRA</name>
<organism evidence="1 2">
    <name type="scientific">Phytophthora fragariae</name>
    <dbReference type="NCBI Taxonomy" id="53985"/>
    <lineage>
        <taxon>Eukaryota</taxon>
        <taxon>Sar</taxon>
        <taxon>Stramenopiles</taxon>
        <taxon>Oomycota</taxon>
        <taxon>Peronosporomycetes</taxon>
        <taxon>Peronosporales</taxon>
        <taxon>Peronosporaceae</taxon>
        <taxon>Phytophthora</taxon>
    </lineage>
</organism>
<dbReference type="AlphaFoldDB" id="A0A6A3V834"/>
<gene>
    <name evidence="1" type="ORF">PF005_g31092</name>
</gene>
<protein>
    <submittedName>
        <fullName evidence="1">Uncharacterized protein</fullName>
    </submittedName>
</protein>
<dbReference type="EMBL" id="QXGB01005972">
    <property type="protein sequence ID" value="KAE9161808.1"/>
    <property type="molecule type" value="Genomic_DNA"/>
</dbReference>
<proteinExistence type="predicted"/>
<evidence type="ECO:0000313" key="1">
    <source>
        <dbReference type="EMBL" id="KAE9161808.1"/>
    </source>
</evidence>
<accession>A0A6A3V834</accession>
<dbReference type="Proteomes" id="UP000433483">
    <property type="component" value="Unassembled WGS sequence"/>
</dbReference>
<sequence>MSGSLPLAVPAPLPTRARVHAEYLPKFNLADHHAIHAVVCDDNEAAAKPLSSGSTHFPIDQAHIKSTVNQVK</sequence>
<evidence type="ECO:0000313" key="2">
    <source>
        <dbReference type="Proteomes" id="UP000433483"/>
    </source>
</evidence>
<comment type="caution">
    <text evidence="1">The sequence shown here is derived from an EMBL/GenBank/DDBJ whole genome shotgun (WGS) entry which is preliminary data.</text>
</comment>